<organism evidence="2 3">
    <name type="scientific">Lithohypha guttulata</name>
    <dbReference type="NCBI Taxonomy" id="1690604"/>
    <lineage>
        <taxon>Eukaryota</taxon>
        <taxon>Fungi</taxon>
        <taxon>Dikarya</taxon>
        <taxon>Ascomycota</taxon>
        <taxon>Pezizomycotina</taxon>
        <taxon>Eurotiomycetes</taxon>
        <taxon>Chaetothyriomycetidae</taxon>
        <taxon>Chaetothyriales</taxon>
        <taxon>Trichomeriaceae</taxon>
        <taxon>Lithohypha</taxon>
    </lineage>
</organism>
<evidence type="ECO:0000259" key="1">
    <source>
        <dbReference type="Pfam" id="PF00561"/>
    </source>
</evidence>
<dbReference type="InterPro" id="IPR029058">
    <property type="entry name" value="AB_hydrolase_fold"/>
</dbReference>
<name>A0ABR0KFM5_9EURO</name>
<evidence type="ECO:0000313" key="3">
    <source>
        <dbReference type="Proteomes" id="UP001345013"/>
    </source>
</evidence>
<reference evidence="2 3" key="1">
    <citation type="submission" date="2023-08" db="EMBL/GenBank/DDBJ databases">
        <title>Black Yeasts Isolated from many extreme environments.</title>
        <authorList>
            <person name="Coleine C."/>
            <person name="Stajich J.E."/>
            <person name="Selbmann L."/>
        </authorList>
    </citation>
    <scope>NUCLEOTIDE SEQUENCE [LARGE SCALE GENOMIC DNA]</scope>
    <source>
        <strain evidence="2 3">CCFEE 5885</strain>
    </source>
</reference>
<keyword evidence="3" id="KW-1185">Reference proteome</keyword>
<sequence>MADSTSTSNEREQIITIDTIPYYTLLEGPPNGPIIILIHALMANHHIYDSTVTTLHQQGYQTLRYDHIGHNKTPPPTDPTLNKQGVFNFDTFCHHLNHIWTSINSADNGARAHDPTPTPAAIIGCSIGGVLALRYHMLYPPPPGHITKILSMAAPGMSTLPNSAEKWNARIEKWRADGTNKDLASATLDRWFPEPRPKNFDMERARRIVESCTLDGYEICAWATMNFDYTDQLYRITDGQNVMVLAGEKDGNIGPKEVLVDVSQRIEGSKYVLLEGAGHIPPMHPDVFEPVMLEFLG</sequence>
<comment type="caution">
    <text evidence="2">The sequence shown here is derived from an EMBL/GenBank/DDBJ whole genome shotgun (WGS) entry which is preliminary data.</text>
</comment>
<gene>
    <name evidence="2" type="ORF">LTR24_003250</name>
</gene>
<dbReference type="SUPFAM" id="SSF53474">
    <property type="entry name" value="alpha/beta-Hydrolases"/>
    <property type="match status" value="1"/>
</dbReference>
<proteinExistence type="predicted"/>
<evidence type="ECO:0000313" key="2">
    <source>
        <dbReference type="EMBL" id="KAK5095033.1"/>
    </source>
</evidence>
<feature type="domain" description="AB hydrolase-1" evidence="1">
    <location>
        <begin position="33"/>
        <end position="281"/>
    </location>
</feature>
<accession>A0ABR0KFM5</accession>
<dbReference type="PANTHER" id="PTHR43689:SF8">
    <property type="entry name" value="ALPHA_BETA-HYDROLASES SUPERFAMILY PROTEIN"/>
    <property type="match status" value="1"/>
</dbReference>
<dbReference type="Proteomes" id="UP001345013">
    <property type="component" value="Unassembled WGS sequence"/>
</dbReference>
<dbReference type="Pfam" id="PF00561">
    <property type="entry name" value="Abhydrolase_1"/>
    <property type="match status" value="1"/>
</dbReference>
<dbReference type="PANTHER" id="PTHR43689">
    <property type="entry name" value="HYDROLASE"/>
    <property type="match status" value="1"/>
</dbReference>
<dbReference type="Gene3D" id="3.40.50.1820">
    <property type="entry name" value="alpha/beta hydrolase"/>
    <property type="match status" value="1"/>
</dbReference>
<dbReference type="EMBL" id="JAVRRG010000030">
    <property type="protein sequence ID" value="KAK5095033.1"/>
    <property type="molecule type" value="Genomic_DNA"/>
</dbReference>
<protein>
    <recommendedName>
        <fullName evidence="1">AB hydrolase-1 domain-containing protein</fullName>
    </recommendedName>
</protein>
<dbReference type="InterPro" id="IPR000073">
    <property type="entry name" value="AB_hydrolase_1"/>
</dbReference>